<feature type="domain" description="Translation initiation factor beta propellor-like" evidence="3">
    <location>
        <begin position="90"/>
        <end position="187"/>
    </location>
</feature>
<name>A0A382BYS2_9ZZZZ</name>
<organism evidence="4">
    <name type="scientific">marine metagenome</name>
    <dbReference type="NCBI Taxonomy" id="408172"/>
    <lineage>
        <taxon>unclassified sequences</taxon>
        <taxon>metagenomes</taxon>
        <taxon>ecological metagenomes</taxon>
    </lineage>
</organism>
<keyword evidence="1" id="KW-0853">WD repeat</keyword>
<dbReference type="AlphaFoldDB" id="A0A382BYS2"/>
<evidence type="ECO:0000313" key="4">
    <source>
        <dbReference type="EMBL" id="SVB18769.1"/>
    </source>
</evidence>
<dbReference type="InterPro" id="IPR001680">
    <property type="entry name" value="WD40_rpt"/>
</dbReference>
<dbReference type="Pfam" id="PF08662">
    <property type="entry name" value="eIF2A"/>
    <property type="match status" value="1"/>
</dbReference>
<evidence type="ECO:0000256" key="2">
    <source>
        <dbReference type="ARBA" id="ARBA00022737"/>
    </source>
</evidence>
<sequence>MISDHVIDLCWSPRKKKIAAAAVSGPITIFNAETGDIDHILEGHGFGTMAIAWHPDEDILATAGQDGKAKLWSSESGNLLTELECGASWVEHVSWSTDPTKDRILATSAGKKIKFWSVNGNLIRETLDQPNTISDIQWNPKENILASISYGGIKLWSPDITNELRIFDWQGSALKIDWSPDTRFIATGDQDSTVHFWFLETGQDLQMSGYPTKIRELSWDKSSRYLATGGGSQIVIWDCSGEGPEGRKPIMLDEHNDFLADIAFQHHGNFLASAGLDGLLAIWEPITGRKRKQPKVRIGFDKSLTKVAWSLDDTKISVGDDSGIIAVFTLE</sequence>
<dbReference type="SMART" id="SM00320">
    <property type="entry name" value="WD40"/>
    <property type="match status" value="7"/>
</dbReference>
<dbReference type="Gene3D" id="2.130.10.10">
    <property type="entry name" value="YVTN repeat-like/Quinoprotein amine dehydrogenase"/>
    <property type="match status" value="2"/>
</dbReference>
<dbReference type="PANTHER" id="PTHR19848:SF8">
    <property type="entry name" value="F-BOX AND WD REPEAT DOMAIN CONTAINING 7"/>
    <property type="match status" value="1"/>
</dbReference>
<dbReference type="PANTHER" id="PTHR19848">
    <property type="entry name" value="WD40 REPEAT PROTEIN"/>
    <property type="match status" value="1"/>
</dbReference>
<dbReference type="InterPro" id="IPR015943">
    <property type="entry name" value="WD40/YVTN_repeat-like_dom_sf"/>
</dbReference>
<dbReference type="SUPFAM" id="SSF50978">
    <property type="entry name" value="WD40 repeat-like"/>
    <property type="match status" value="1"/>
</dbReference>
<dbReference type="EMBL" id="UINC01031939">
    <property type="protein sequence ID" value="SVB18769.1"/>
    <property type="molecule type" value="Genomic_DNA"/>
</dbReference>
<reference evidence="4" key="1">
    <citation type="submission" date="2018-05" db="EMBL/GenBank/DDBJ databases">
        <authorList>
            <person name="Lanie J.A."/>
            <person name="Ng W.-L."/>
            <person name="Kazmierczak K.M."/>
            <person name="Andrzejewski T.M."/>
            <person name="Davidsen T.M."/>
            <person name="Wayne K.J."/>
            <person name="Tettelin H."/>
            <person name="Glass J.I."/>
            <person name="Rusch D."/>
            <person name="Podicherti R."/>
            <person name="Tsui H.-C.T."/>
            <person name="Winkler M.E."/>
        </authorList>
    </citation>
    <scope>NUCLEOTIDE SEQUENCE</scope>
</reference>
<dbReference type="PROSITE" id="PS50082">
    <property type="entry name" value="WD_REPEATS_2"/>
    <property type="match status" value="3"/>
</dbReference>
<proteinExistence type="predicted"/>
<evidence type="ECO:0000259" key="3">
    <source>
        <dbReference type="Pfam" id="PF08662"/>
    </source>
</evidence>
<dbReference type="Pfam" id="PF00400">
    <property type="entry name" value="WD40"/>
    <property type="match status" value="3"/>
</dbReference>
<dbReference type="InterPro" id="IPR013979">
    <property type="entry name" value="TIF_beta_prop-like"/>
</dbReference>
<accession>A0A382BYS2</accession>
<evidence type="ECO:0000256" key="1">
    <source>
        <dbReference type="ARBA" id="ARBA00022574"/>
    </source>
</evidence>
<keyword evidence="2" id="KW-0677">Repeat</keyword>
<dbReference type="PROSITE" id="PS50294">
    <property type="entry name" value="WD_REPEATS_REGION"/>
    <property type="match status" value="2"/>
</dbReference>
<gene>
    <name evidence="4" type="ORF">METZ01_LOCUS171623</name>
</gene>
<dbReference type="InterPro" id="IPR036322">
    <property type="entry name" value="WD40_repeat_dom_sf"/>
</dbReference>
<protein>
    <recommendedName>
        <fullName evidence="3">Translation initiation factor beta propellor-like domain-containing protein</fullName>
    </recommendedName>
</protein>